<name>A0A0D0D3P0_9AGAM</name>
<gene>
    <name evidence="1" type="ORF">PAXRUDRAFT_175379</name>
</gene>
<proteinExistence type="predicted"/>
<evidence type="ECO:0000313" key="1">
    <source>
        <dbReference type="EMBL" id="KIK74559.1"/>
    </source>
</evidence>
<dbReference type="OrthoDB" id="3246760at2759"/>
<dbReference type="AlphaFoldDB" id="A0A0D0D3P0"/>
<organism evidence="1 2">
    <name type="scientific">Paxillus rubicundulus Ve08.2h10</name>
    <dbReference type="NCBI Taxonomy" id="930991"/>
    <lineage>
        <taxon>Eukaryota</taxon>
        <taxon>Fungi</taxon>
        <taxon>Dikarya</taxon>
        <taxon>Basidiomycota</taxon>
        <taxon>Agaricomycotina</taxon>
        <taxon>Agaricomycetes</taxon>
        <taxon>Agaricomycetidae</taxon>
        <taxon>Boletales</taxon>
        <taxon>Paxilineae</taxon>
        <taxon>Paxillaceae</taxon>
        <taxon>Paxillus</taxon>
    </lineage>
</organism>
<dbReference type="InParanoid" id="A0A0D0D3P0"/>
<sequence>MSEAVQFLSNEEKEKAKSWVEAHLCKAWQDGLCLVDGTLEKAILIASVIIC</sequence>
<dbReference type="EMBL" id="KN828755">
    <property type="protein sequence ID" value="KIK74559.1"/>
    <property type="molecule type" value="Genomic_DNA"/>
</dbReference>
<accession>A0A0D0D3P0</accession>
<keyword evidence="2" id="KW-1185">Reference proteome</keyword>
<evidence type="ECO:0000313" key="2">
    <source>
        <dbReference type="Proteomes" id="UP000054538"/>
    </source>
</evidence>
<reference evidence="1 2" key="1">
    <citation type="submission" date="2014-04" db="EMBL/GenBank/DDBJ databases">
        <authorList>
            <consortium name="DOE Joint Genome Institute"/>
            <person name="Kuo A."/>
            <person name="Kohler A."/>
            <person name="Jargeat P."/>
            <person name="Nagy L.G."/>
            <person name="Floudas D."/>
            <person name="Copeland A."/>
            <person name="Barry K.W."/>
            <person name="Cichocki N."/>
            <person name="Veneault-Fourrey C."/>
            <person name="LaButti K."/>
            <person name="Lindquist E.A."/>
            <person name="Lipzen A."/>
            <person name="Lundell T."/>
            <person name="Morin E."/>
            <person name="Murat C."/>
            <person name="Sun H."/>
            <person name="Tunlid A."/>
            <person name="Henrissat B."/>
            <person name="Grigoriev I.V."/>
            <person name="Hibbett D.S."/>
            <person name="Martin F."/>
            <person name="Nordberg H.P."/>
            <person name="Cantor M.N."/>
            <person name="Hua S.X."/>
        </authorList>
    </citation>
    <scope>NUCLEOTIDE SEQUENCE [LARGE SCALE GENOMIC DNA]</scope>
    <source>
        <strain evidence="1 2">Ve08.2h10</strain>
    </source>
</reference>
<protein>
    <submittedName>
        <fullName evidence="1">Uncharacterized protein</fullName>
    </submittedName>
</protein>
<reference evidence="2" key="2">
    <citation type="submission" date="2015-01" db="EMBL/GenBank/DDBJ databases">
        <title>Evolutionary Origins and Diversification of the Mycorrhizal Mutualists.</title>
        <authorList>
            <consortium name="DOE Joint Genome Institute"/>
            <consortium name="Mycorrhizal Genomics Consortium"/>
            <person name="Kohler A."/>
            <person name="Kuo A."/>
            <person name="Nagy L.G."/>
            <person name="Floudas D."/>
            <person name="Copeland A."/>
            <person name="Barry K.W."/>
            <person name="Cichocki N."/>
            <person name="Veneault-Fourrey C."/>
            <person name="LaButti K."/>
            <person name="Lindquist E.A."/>
            <person name="Lipzen A."/>
            <person name="Lundell T."/>
            <person name="Morin E."/>
            <person name="Murat C."/>
            <person name="Riley R."/>
            <person name="Ohm R."/>
            <person name="Sun H."/>
            <person name="Tunlid A."/>
            <person name="Henrissat B."/>
            <person name="Grigoriev I.V."/>
            <person name="Hibbett D.S."/>
            <person name="Martin F."/>
        </authorList>
    </citation>
    <scope>NUCLEOTIDE SEQUENCE [LARGE SCALE GENOMIC DNA]</scope>
    <source>
        <strain evidence="2">Ve08.2h10</strain>
    </source>
</reference>
<dbReference type="Proteomes" id="UP000054538">
    <property type="component" value="Unassembled WGS sequence"/>
</dbReference>
<dbReference type="HOGENOM" id="CLU_3107074_0_0_1"/>